<name>A0ABW7BF16_9ACTN</name>
<reference evidence="1 2" key="1">
    <citation type="submission" date="2024-10" db="EMBL/GenBank/DDBJ databases">
        <title>The Natural Products Discovery Center: Release of the First 8490 Sequenced Strains for Exploring Actinobacteria Biosynthetic Diversity.</title>
        <authorList>
            <person name="Kalkreuter E."/>
            <person name="Kautsar S.A."/>
            <person name="Yang D."/>
            <person name="Bader C.D."/>
            <person name="Teijaro C.N."/>
            <person name="Fluegel L."/>
            <person name="Davis C.M."/>
            <person name="Simpson J.R."/>
            <person name="Lauterbach L."/>
            <person name="Steele A.D."/>
            <person name="Gui C."/>
            <person name="Meng S."/>
            <person name="Li G."/>
            <person name="Viehrig K."/>
            <person name="Ye F."/>
            <person name="Su P."/>
            <person name="Kiefer A.F."/>
            <person name="Nichols A."/>
            <person name="Cepeda A.J."/>
            <person name="Yan W."/>
            <person name="Fan B."/>
            <person name="Jiang Y."/>
            <person name="Adhikari A."/>
            <person name="Zheng C.-J."/>
            <person name="Schuster L."/>
            <person name="Cowan T.M."/>
            <person name="Smanski M.J."/>
            <person name="Chevrette M.G."/>
            <person name="De Carvalho L.P.S."/>
            <person name="Shen B."/>
        </authorList>
    </citation>
    <scope>NUCLEOTIDE SEQUENCE [LARGE SCALE GENOMIC DNA]</scope>
    <source>
        <strain evidence="1 2">NPDC048320</strain>
    </source>
</reference>
<proteinExistence type="predicted"/>
<dbReference type="Proteomes" id="UP001604267">
    <property type="component" value="Unassembled WGS sequence"/>
</dbReference>
<evidence type="ECO:0008006" key="3">
    <source>
        <dbReference type="Google" id="ProtNLM"/>
    </source>
</evidence>
<accession>A0ABW7BF16</accession>
<organism evidence="1 2">
    <name type="scientific">Streptomyces cinerochromogenes</name>
    <dbReference type="NCBI Taxonomy" id="66422"/>
    <lineage>
        <taxon>Bacteria</taxon>
        <taxon>Bacillati</taxon>
        <taxon>Actinomycetota</taxon>
        <taxon>Actinomycetes</taxon>
        <taxon>Kitasatosporales</taxon>
        <taxon>Streptomycetaceae</taxon>
        <taxon>Streptomyces</taxon>
    </lineage>
</organism>
<sequence>MSDMEAQCARYRSKLKAEPFATIIPDRHPEVKYHAGIGLAKLAVAYQTWGGARGGEIYERTADGWSLLFRVEAGTPANELPWRVSQ</sequence>
<evidence type="ECO:0000313" key="2">
    <source>
        <dbReference type="Proteomes" id="UP001604267"/>
    </source>
</evidence>
<dbReference type="RefSeq" id="WP_392820959.1">
    <property type="nucleotide sequence ID" value="NZ_JBICYV010000015.1"/>
</dbReference>
<comment type="caution">
    <text evidence="1">The sequence shown here is derived from an EMBL/GenBank/DDBJ whole genome shotgun (WGS) entry which is preliminary data.</text>
</comment>
<keyword evidence="2" id="KW-1185">Reference proteome</keyword>
<evidence type="ECO:0000313" key="1">
    <source>
        <dbReference type="EMBL" id="MFG3014344.1"/>
    </source>
</evidence>
<protein>
    <recommendedName>
        <fullName evidence="3">ATP-binding protein</fullName>
    </recommendedName>
</protein>
<gene>
    <name evidence="1" type="ORF">ACGFZB_28775</name>
</gene>
<dbReference type="EMBL" id="JBICYV010000015">
    <property type="protein sequence ID" value="MFG3014344.1"/>
    <property type="molecule type" value="Genomic_DNA"/>
</dbReference>